<evidence type="ECO:0000259" key="7">
    <source>
        <dbReference type="SMART" id="SM00925"/>
    </source>
</evidence>
<dbReference type="InterPro" id="IPR010611">
    <property type="entry name" value="3D_dom"/>
</dbReference>
<dbReference type="AlphaFoldDB" id="A0A397PNV1"/>
<dbReference type="PANTHER" id="PTHR30124">
    <property type="entry name" value="MEMBRANE-BOUND LYTIC MUREIN TRANSGLYCOSYLASE A"/>
    <property type="match status" value="1"/>
</dbReference>
<dbReference type="GO" id="GO:0071555">
    <property type="term" value="P:cell wall organization"/>
    <property type="evidence" value="ECO:0007669"/>
    <property type="project" value="UniProtKB-KW"/>
</dbReference>
<keyword evidence="3" id="KW-0456">Lyase</keyword>
<name>A0A397PNV1_9HYPH</name>
<dbReference type="PANTHER" id="PTHR30124:SF0">
    <property type="entry name" value="MEMBRANE-BOUND LYTIC MUREIN TRANSGLYCOSYLASE A"/>
    <property type="match status" value="1"/>
</dbReference>
<dbReference type="Proteomes" id="UP000266273">
    <property type="component" value="Unassembled WGS sequence"/>
</dbReference>
<dbReference type="GO" id="GO:0019867">
    <property type="term" value="C:outer membrane"/>
    <property type="evidence" value="ECO:0007669"/>
    <property type="project" value="InterPro"/>
</dbReference>
<keyword evidence="6" id="KW-0472">Membrane</keyword>
<dbReference type="OrthoDB" id="9783686at2"/>
<evidence type="ECO:0000313" key="9">
    <source>
        <dbReference type="Proteomes" id="UP000266273"/>
    </source>
</evidence>
<dbReference type="EMBL" id="QXDF01000002">
    <property type="protein sequence ID" value="RIA47714.1"/>
    <property type="molecule type" value="Genomic_DNA"/>
</dbReference>
<dbReference type="Gene3D" id="2.40.40.10">
    <property type="entry name" value="RlpA-like domain"/>
    <property type="match status" value="1"/>
</dbReference>
<dbReference type="Gene3D" id="2.40.240.50">
    <property type="entry name" value="Barwin-like endoglucanases"/>
    <property type="match status" value="1"/>
</dbReference>
<dbReference type="GO" id="GO:0008933">
    <property type="term" value="F:peptidoglycan lytic transglycosylase activity"/>
    <property type="evidence" value="ECO:0007669"/>
    <property type="project" value="TreeGrafter"/>
</dbReference>
<dbReference type="CDD" id="cd14668">
    <property type="entry name" value="mlta_B"/>
    <property type="match status" value="1"/>
</dbReference>
<keyword evidence="9" id="KW-1185">Reference proteome</keyword>
<evidence type="ECO:0000256" key="1">
    <source>
        <dbReference type="ARBA" id="ARBA00001420"/>
    </source>
</evidence>
<dbReference type="GO" id="GO:0004553">
    <property type="term" value="F:hydrolase activity, hydrolyzing O-glycosyl compounds"/>
    <property type="evidence" value="ECO:0007669"/>
    <property type="project" value="InterPro"/>
</dbReference>
<feature type="domain" description="Lytic transglycosylase MltA" evidence="7">
    <location>
        <begin position="133"/>
        <end position="289"/>
    </location>
</feature>
<keyword evidence="6" id="KW-1133">Transmembrane helix</keyword>
<proteinExistence type="predicted"/>
<sequence length="393" mass="44038">MSAAWYFTQAFLFTLFVFLTVELWHWQFPDTDGDKLPLQLDRVSFADIPGWAEDDHAKAFAAFRRSCPWSVRIAKRHDTEQRQALAWVCERAMALSDPLEAGAARDFFETYFTAYRVRPQTDRQLVTGYYEPEIQGSRTKTEKFNIPIYRPPDDLTLIKANAREGLPEDLTAARQTEDGLKAHFTRKEIEQGALEGLGLELAWIADPVAHYSMQLQGSGRIRFQDGTAIRLGFAGKNGFPYTSIGQEIISRGELKPHEASLANIFAWAEENGEKGQELIWSNKSYIFFRELSEAEGAVGPVGALGTSLTPLRSLAVDPRYHLLGAPIWVAAPKLDDDEQQPFRRLMIAQDTGSAIRGDVRGDIYWGSGVEAHDAASRTKHDAGFTILLPNAAR</sequence>
<evidence type="ECO:0000256" key="3">
    <source>
        <dbReference type="ARBA" id="ARBA00023239"/>
    </source>
</evidence>
<dbReference type="GO" id="GO:0009253">
    <property type="term" value="P:peptidoglycan catabolic process"/>
    <property type="evidence" value="ECO:0007669"/>
    <property type="project" value="TreeGrafter"/>
</dbReference>
<dbReference type="InterPro" id="IPR036908">
    <property type="entry name" value="RlpA-like_sf"/>
</dbReference>
<keyword evidence="6" id="KW-0812">Transmembrane</keyword>
<dbReference type="SMART" id="SM00925">
    <property type="entry name" value="MltA"/>
    <property type="match status" value="1"/>
</dbReference>
<evidence type="ECO:0000256" key="2">
    <source>
        <dbReference type="ARBA" id="ARBA00012587"/>
    </source>
</evidence>
<evidence type="ECO:0000313" key="8">
    <source>
        <dbReference type="EMBL" id="RIA47714.1"/>
    </source>
</evidence>
<dbReference type="CDD" id="cd14485">
    <property type="entry name" value="mltA_like_LT_A"/>
    <property type="match status" value="1"/>
</dbReference>
<feature type="transmembrane region" description="Helical" evidence="6">
    <location>
        <begin position="6"/>
        <end position="26"/>
    </location>
</feature>
<organism evidence="8 9">
    <name type="scientific">Dichotomicrobium thermohalophilum</name>
    <dbReference type="NCBI Taxonomy" id="933063"/>
    <lineage>
        <taxon>Bacteria</taxon>
        <taxon>Pseudomonadati</taxon>
        <taxon>Pseudomonadota</taxon>
        <taxon>Alphaproteobacteria</taxon>
        <taxon>Hyphomicrobiales</taxon>
        <taxon>Hyphomicrobiaceae</taxon>
        <taxon>Dichotomicrobium</taxon>
    </lineage>
</organism>
<dbReference type="InterPro" id="IPR026044">
    <property type="entry name" value="MltA"/>
</dbReference>
<dbReference type="EC" id="4.2.2.n1" evidence="2"/>
<evidence type="ECO:0000256" key="6">
    <source>
        <dbReference type="SAM" id="Phobius"/>
    </source>
</evidence>
<comment type="caution">
    <text evidence="8">The sequence shown here is derived from an EMBL/GenBank/DDBJ whole genome shotgun (WGS) entry which is preliminary data.</text>
</comment>
<dbReference type="SUPFAM" id="SSF50685">
    <property type="entry name" value="Barwin-like endoglucanases"/>
    <property type="match status" value="1"/>
</dbReference>
<dbReference type="Pfam" id="PF03562">
    <property type="entry name" value="MltA"/>
    <property type="match status" value="1"/>
</dbReference>
<gene>
    <name evidence="8" type="ORF">BXY53_2281</name>
</gene>
<dbReference type="InterPro" id="IPR005300">
    <property type="entry name" value="MltA_B"/>
</dbReference>
<reference evidence="8 9" key="1">
    <citation type="submission" date="2018-08" db="EMBL/GenBank/DDBJ databases">
        <title>Genomic Encyclopedia of Archaeal and Bacterial Type Strains, Phase II (KMG-II): from individual species to whole genera.</title>
        <authorList>
            <person name="Goeker M."/>
        </authorList>
    </citation>
    <scope>NUCLEOTIDE SEQUENCE [LARGE SCALE GENOMIC DNA]</scope>
    <source>
        <strain evidence="8 9">DSM 5002</strain>
    </source>
</reference>
<dbReference type="Pfam" id="PF06725">
    <property type="entry name" value="3D"/>
    <property type="match status" value="1"/>
</dbReference>
<accession>A0A397PNV1</accession>
<keyword evidence="4" id="KW-0961">Cell wall biogenesis/degradation</keyword>
<comment type="catalytic activity">
    <reaction evidence="1">
        <text>Exolytic cleavage of the (1-&gt;4)-beta-glycosidic linkage between N-acetylmuramic acid (MurNAc) and N-acetylglucosamine (GlcNAc) residues in peptidoglycan, from either the reducing or the non-reducing ends of the peptidoglycan chains, with concomitant formation of a 1,6-anhydrobond in the MurNAc residue.</text>
        <dbReference type="EC" id="4.2.2.n1"/>
    </reaction>
</comment>
<evidence type="ECO:0000256" key="4">
    <source>
        <dbReference type="ARBA" id="ARBA00023316"/>
    </source>
</evidence>
<evidence type="ECO:0000256" key="5">
    <source>
        <dbReference type="ARBA" id="ARBA00030918"/>
    </source>
</evidence>
<dbReference type="RefSeq" id="WP_119062076.1">
    <property type="nucleotide sequence ID" value="NZ_QXDF01000002.1"/>
</dbReference>
<dbReference type="GO" id="GO:0009254">
    <property type="term" value="P:peptidoglycan turnover"/>
    <property type="evidence" value="ECO:0007669"/>
    <property type="project" value="InterPro"/>
</dbReference>
<protein>
    <recommendedName>
        <fullName evidence="2">peptidoglycan lytic exotransglycosylase</fullName>
        <ecNumber evidence="2">4.2.2.n1</ecNumber>
    </recommendedName>
    <alternativeName>
        <fullName evidence="5">Murein hydrolase A</fullName>
    </alternativeName>
</protein>
<dbReference type="PIRSF" id="PIRSF019422">
    <property type="entry name" value="MltA"/>
    <property type="match status" value="1"/>
</dbReference>